<gene>
    <name evidence="6" type="primary">ackA5</name>
    <name evidence="6" type="ORF">HPHPH6_1054</name>
</gene>
<dbReference type="AlphaFoldDB" id="I9UJH3"/>
<evidence type="ECO:0000313" key="6">
    <source>
        <dbReference type="EMBL" id="EJB81991.1"/>
    </source>
</evidence>
<proteinExistence type="inferred from homology"/>
<dbReference type="Pfam" id="PF00871">
    <property type="entry name" value="Acetate_kinase"/>
    <property type="match status" value="1"/>
</dbReference>
<dbReference type="PRINTS" id="PR00471">
    <property type="entry name" value="ACETATEKNASE"/>
</dbReference>
<evidence type="ECO:0000256" key="1">
    <source>
        <dbReference type="ARBA" id="ARBA00022679"/>
    </source>
</evidence>
<dbReference type="GO" id="GO:0006083">
    <property type="term" value="P:acetate metabolic process"/>
    <property type="evidence" value="ECO:0007669"/>
    <property type="project" value="TreeGrafter"/>
</dbReference>
<evidence type="ECO:0000256" key="3">
    <source>
        <dbReference type="ARBA" id="ARBA00022777"/>
    </source>
</evidence>
<comment type="caution">
    <text evidence="6">The sequence shown here is derived from an EMBL/GenBank/DDBJ whole genome shotgun (WGS) entry which is preliminary data.</text>
</comment>
<comment type="similarity">
    <text evidence="5">Belongs to the acetokinase family.</text>
</comment>
<keyword evidence="4" id="KW-0067">ATP-binding</keyword>
<dbReference type="GO" id="GO:0005524">
    <property type="term" value="F:ATP binding"/>
    <property type="evidence" value="ECO:0007669"/>
    <property type="project" value="UniProtKB-KW"/>
</dbReference>
<reference evidence="6 7" key="1">
    <citation type="journal article" date="2013" name="Pathog. Dis.">
        <title>Genome sequences of 65 Helicobacter pylori strains isolated from asymptomatic individuals and patients with gastric cancer, peptic ulcer disease, or gastritis.</title>
        <authorList>
            <person name="Blanchard T.G."/>
            <person name="Czinn S.J."/>
            <person name="Correa P."/>
            <person name="Nakazawa T."/>
            <person name="Keelan M."/>
            <person name="Morningstar L."/>
            <person name="Santana-Cruz I."/>
            <person name="Maroo A."/>
            <person name="McCracken C."/>
            <person name="Shefchek K."/>
            <person name="Daugherty S."/>
            <person name="Song Y."/>
            <person name="Fraser C.M."/>
            <person name="Fricke W.F."/>
        </authorList>
    </citation>
    <scope>NUCLEOTIDE SEQUENCE [LARGE SCALE GENOMIC DNA]</scope>
    <source>
        <strain evidence="6 7">Hp H-6</strain>
    </source>
</reference>
<keyword evidence="1 5" id="KW-0808">Transferase</keyword>
<dbReference type="EMBL" id="AKOZ01000004">
    <property type="protein sequence ID" value="EJB81991.1"/>
    <property type="molecule type" value="Genomic_DNA"/>
</dbReference>
<name>I9UJH3_HELPX</name>
<keyword evidence="2" id="KW-0547">Nucleotide-binding</keyword>
<dbReference type="PANTHER" id="PTHR21060:SF15">
    <property type="entry name" value="ACETATE KINASE-RELATED"/>
    <property type="match status" value="1"/>
</dbReference>
<dbReference type="InterPro" id="IPR043129">
    <property type="entry name" value="ATPase_NBD"/>
</dbReference>
<accession>I9UJH3</accession>
<sequence>MRNIEVRKEKGDKQAKLAFEMCAYRIKKYIGAYMVVLKKVDAIIFTGGLGENYSALRESVCEGLENLGIVLNKTINNEPGSGLVNLSQPNTKIQILRIPTDEELEIALQAKEMVEKLKVV</sequence>
<dbReference type="EC" id="2.7.2.1" evidence="6"/>
<evidence type="ECO:0000256" key="4">
    <source>
        <dbReference type="ARBA" id="ARBA00022840"/>
    </source>
</evidence>
<evidence type="ECO:0000256" key="5">
    <source>
        <dbReference type="RuleBase" id="RU003835"/>
    </source>
</evidence>
<evidence type="ECO:0000313" key="7">
    <source>
        <dbReference type="Proteomes" id="UP000004177"/>
    </source>
</evidence>
<dbReference type="Gene3D" id="3.30.420.40">
    <property type="match status" value="1"/>
</dbReference>
<evidence type="ECO:0000256" key="2">
    <source>
        <dbReference type="ARBA" id="ARBA00022741"/>
    </source>
</evidence>
<dbReference type="InterPro" id="IPR000890">
    <property type="entry name" value="Aliphatic_acid_kin_short-chain"/>
</dbReference>
<dbReference type="Proteomes" id="UP000004177">
    <property type="component" value="Unassembled WGS sequence"/>
</dbReference>
<dbReference type="GO" id="GO:0008776">
    <property type="term" value="F:acetate kinase activity"/>
    <property type="evidence" value="ECO:0007669"/>
    <property type="project" value="UniProtKB-EC"/>
</dbReference>
<dbReference type="PATRIC" id="fig|992061.3.peg.1050"/>
<protein>
    <submittedName>
        <fullName evidence="6">Acetate kinase</fullName>
        <ecNumber evidence="6">2.7.2.1</ecNumber>
    </submittedName>
</protein>
<dbReference type="PANTHER" id="PTHR21060">
    <property type="entry name" value="ACETATE KINASE"/>
    <property type="match status" value="1"/>
</dbReference>
<dbReference type="SUPFAM" id="SSF53067">
    <property type="entry name" value="Actin-like ATPase domain"/>
    <property type="match status" value="1"/>
</dbReference>
<keyword evidence="3 5" id="KW-0418">Kinase</keyword>
<organism evidence="6 7">
    <name type="scientific">Helicobacter pylori Hp H-6</name>
    <dbReference type="NCBI Taxonomy" id="992061"/>
    <lineage>
        <taxon>Bacteria</taxon>
        <taxon>Pseudomonadati</taxon>
        <taxon>Campylobacterota</taxon>
        <taxon>Epsilonproteobacteria</taxon>
        <taxon>Campylobacterales</taxon>
        <taxon>Helicobacteraceae</taxon>
        <taxon>Helicobacter</taxon>
    </lineage>
</organism>